<organism evidence="8 9">
    <name type="scientific">Levilactobacillus bambusae</name>
    <dbReference type="NCBI Taxonomy" id="2024736"/>
    <lineage>
        <taxon>Bacteria</taxon>
        <taxon>Bacillati</taxon>
        <taxon>Bacillota</taxon>
        <taxon>Bacilli</taxon>
        <taxon>Lactobacillales</taxon>
        <taxon>Lactobacillaceae</taxon>
        <taxon>Levilactobacillus</taxon>
    </lineage>
</organism>
<dbReference type="InterPro" id="IPR000914">
    <property type="entry name" value="SBP_5_dom"/>
</dbReference>
<keyword evidence="5" id="KW-0571">Peptide transport</keyword>
<keyword evidence="4 6" id="KW-0732">Signal</keyword>
<dbReference type="PANTHER" id="PTHR30290">
    <property type="entry name" value="PERIPLASMIC BINDING COMPONENT OF ABC TRANSPORTER"/>
    <property type="match status" value="1"/>
</dbReference>
<comment type="similarity">
    <text evidence="2">Belongs to the bacterial solute-binding protein 5 family.</text>
</comment>
<dbReference type="Proteomes" id="UP000245080">
    <property type="component" value="Unassembled WGS sequence"/>
</dbReference>
<dbReference type="InterPro" id="IPR030678">
    <property type="entry name" value="Peptide/Ni-bd"/>
</dbReference>
<dbReference type="Pfam" id="PF00496">
    <property type="entry name" value="SBP_bac_5"/>
    <property type="match status" value="1"/>
</dbReference>
<name>A0A2V1N2B8_9LACO</name>
<dbReference type="AlphaFoldDB" id="A0A2V1N2B8"/>
<comment type="caution">
    <text evidence="8">The sequence shown here is derived from an EMBL/GenBank/DDBJ whole genome shotgun (WGS) entry which is preliminary data.</text>
</comment>
<dbReference type="SUPFAM" id="SSF53850">
    <property type="entry name" value="Periplasmic binding protein-like II"/>
    <property type="match status" value="1"/>
</dbReference>
<proteinExistence type="inferred from homology"/>
<dbReference type="PROSITE" id="PS51257">
    <property type="entry name" value="PROKAR_LIPOPROTEIN"/>
    <property type="match status" value="1"/>
</dbReference>
<dbReference type="GO" id="GO:0042597">
    <property type="term" value="C:periplasmic space"/>
    <property type="evidence" value="ECO:0007669"/>
    <property type="project" value="UniProtKB-ARBA"/>
</dbReference>
<keyword evidence="9" id="KW-1185">Reference proteome</keyword>
<evidence type="ECO:0000256" key="5">
    <source>
        <dbReference type="ARBA" id="ARBA00022856"/>
    </source>
</evidence>
<dbReference type="CDD" id="cd08504">
    <property type="entry name" value="PBP2_OppA"/>
    <property type="match status" value="1"/>
</dbReference>
<dbReference type="OrthoDB" id="403896at2"/>
<feature type="domain" description="Solute-binding protein family 5" evidence="7">
    <location>
        <begin position="73"/>
        <end position="462"/>
    </location>
</feature>
<dbReference type="GO" id="GO:1904680">
    <property type="term" value="F:peptide transmembrane transporter activity"/>
    <property type="evidence" value="ECO:0007669"/>
    <property type="project" value="TreeGrafter"/>
</dbReference>
<evidence type="ECO:0000256" key="4">
    <source>
        <dbReference type="ARBA" id="ARBA00022729"/>
    </source>
</evidence>
<dbReference type="PANTHER" id="PTHR30290:SF10">
    <property type="entry name" value="PERIPLASMIC OLIGOPEPTIDE-BINDING PROTEIN-RELATED"/>
    <property type="match status" value="1"/>
</dbReference>
<reference evidence="8 9" key="1">
    <citation type="journal article" date="2018" name="Int. J. Syst. Evol. Microbiol.">
        <title>Lactobacillus bambusae sp. nov., isolated from a traditional fermented Ma-bamboo shoots of Taiwan.</title>
        <authorList>
            <person name="Wang L.-T."/>
        </authorList>
    </citation>
    <scope>NUCLEOTIDE SEQUENCE [LARGE SCALE GENOMIC DNA]</scope>
    <source>
        <strain evidence="8 9">BS-W1</strain>
    </source>
</reference>
<dbReference type="InterPro" id="IPR039424">
    <property type="entry name" value="SBP_5"/>
</dbReference>
<feature type="chain" id="PRO_5015859712" evidence="6">
    <location>
        <begin position="20"/>
        <end position="544"/>
    </location>
</feature>
<evidence type="ECO:0000256" key="6">
    <source>
        <dbReference type="SAM" id="SignalP"/>
    </source>
</evidence>
<evidence type="ECO:0000256" key="2">
    <source>
        <dbReference type="ARBA" id="ARBA00005695"/>
    </source>
</evidence>
<dbReference type="GO" id="GO:0015833">
    <property type="term" value="P:peptide transport"/>
    <property type="evidence" value="ECO:0007669"/>
    <property type="project" value="UniProtKB-KW"/>
</dbReference>
<accession>A0A2V1N2B8</accession>
<feature type="signal peptide" evidence="6">
    <location>
        <begin position="1"/>
        <end position="19"/>
    </location>
</feature>
<dbReference type="EMBL" id="QCXQ01000002">
    <property type="protein sequence ID" value="PWG00426.1"/>
    <property type="molecule type" value="Genomic_DNA"/>
</dbReference>
<keyword evidence="3" id="KW-0813">Transport</keyword>
<comment type="subcellular location">
    <subcellularLocation>
        <location evidence="1">Cell envelope</location>
    </subcellularLocation>
</comment>
<gene>
    <name evidence="8" type="ORF">DCM90_05740</name>
</gene>
<protein>
    <submittedName>
        <fullName evidence="8">Peptide ABC transporter substrate-binding protein</fullName>
    </submittedName>
</protein>
<dbReference type="Gene3D" id="3.90.76.10">
    <property type="entry name" value="Dipeptide-binding Protein, Domain 1"/>
    <property type="match status" value="1"/>
</dbReference>
<dbReference type="PIRSF" id="PIRSF002741">
    <property type="entry name" value="MppA"/>
    <property type="match status" value="1"/>
</dbReference>
<dbReference type="Gene3D" id="3.10.105.10">
    <property type="entry name" value="Dipeptide-binding Protein, Domain 3"/>
    <property type="match status" value="1"/>
</dbReference>
<dbReference type="RefSeq" id="WP_109250374.1">
    <property type="nucleotide sequence ID" value="NZ_QCXQ01000002.1"/>
</dbReference>
<evidence type="ECO:0000313" key="8">
    <source>
        <dbReference type="EMBL" id="PWG00426.1"/>
    </source>
</evidence>
<dbReference type="FunFam" id="3.90.76.10:FF:000001">
    <property type="entry name" value="Oligopeptide ABC transporter substrate-binding protein"/>
    <property type="match status" value="1"/>
</dbReference>
<dbReference type="GO" id="GO:0043190">
    <property type="term" value="C:ATP-binding cassette (ABC) transporter complex"/>
    <property type="evidence" value="ECO:0007669"/>
    <property type="project" value="InterPro"/>
</dbReference>
<sequence>MKNKIALGAIIAVLTGVLAACGQSQSNGGQKQELNLAEQTPLSTIDLSKSTGYGQSGNLYEAFYRLGKNGRLDPGLAQSESTTNGGKTYTFRLRSNLKWSNGDELTAQDFVYSWRRTLTPKTKAQYAYLFSGIKNADAINAGKRAPETLGISAPNKRTVVVQLERPIAYFKLLMAYPLFAPQDQKVAEKYGDKYATKSQYTVYNGPFKLEGWSGTNNSWRYVKNNQYWDKNQVKLQKINYSVVANPTTALELFQQKKLSLAQLSTEQARNYQTNPDFKEYPYAMMTYLKYNFKNSNSAAHQATNNQNVRQAISLAVNRSQLSKKVLGIKSAVPTGFVPNKLAYAPKTHEDFSNAQRVENAVDFDPQLAKQKFAKGMKQIGESKVSLTLVTANDDTNSKTVGQYLKAQLEKNLPGLTINLRDLPGKTQDQEQMKGNFDISLSSWGADFNDPMTFLSLPMTGTSYNYGKFSDPVYDSLIKRAQGQDANHPEKRWQDLAQSSQRLNRDQSFTPLFQDGTSYLQANNVKGIVHNTAGTQWNYKTAYVQ</sequence>
<dbReference type="Gene3D" id="3.40.190.10">
    <property type="entry name" value="Periplasmic binding protein-like II"/>
    <property type="match status" value="1"/>
</dbReference>
<evidence type="ECO:0000313" key="9">
    <source>
        <dbReference type="Proteomes" id="UP000245080"/>
    </source>
</evidence>
<dbReference type="GO" id="GO:0030313">
    <property type="term" value="C:cell envelope"/>
    <property type="evidence" value="ECO:0007669"/>
    <property type="project" value="UniProtKB-SubCell"/>
</dbReference>
<evidence type="ECO:0000256" key="3">
    <source>
        <dbReference type="ARBA" id="ARBA00022448"/>
    </source>
</evidence>
<evidence type="ECO:0000259" key="7">
    <source>
        <dbReference type="Pfam" id="PF00496"/>
    </source>
</evidence>
<evidence type="ECO:0000256" key="1">
    <source>
        <dbReference type="ARBA" id="ARBA00004196"/>
    </source>
</evidence>
<keyword evidence="5" id="KW-0653">Protein transport</keyword>